<dbReference type="InterPro" id="IPR008767">
    <property type="entry name" value="Phage_SPP1_head-tail_adaptor"/>
</dbReference>
<name>A0A7K1GHL2_9FLAO</name>
<dbReference type="Proteomes" id="UP000488936">
    <property type="component" value="Unassembled WGS sequence"/>
</dbReference>
<evidence type="ECO:0000313" key="1">
    <source>
        <dbReference type="EMBL" id="MTH28406.1"/>
    </source>
</evidence>
<evidence type="ECO:0008006" key="3">
    <source>
        <dbReference type="Google" id="ProtNLM"/>
    </source>
</evidence>
<proteinExistence type="predicted"/>
<protein>
    <recommendedName>
        <fullName evidence="3">Phage head closure protein</fullName>
    </recommendedName>
</protein>
<dbReference type="EMBL" id="WMJY01000001">
    <property type="protein sequence ID" value="MTH28406.1"/>
    <property type="molecule type" value="Genomic_DNA"/>
</dbReference>
<evidence type="ECO:0000313" key="2">
    <source>
        <dbReference type="Proteomes" id="UP000488936"/>
    </source>
</evidence>
<comment type="caution">
    <text evidence="1">The sequence shown here is derived from an EMBL/GenBank/DDBJ whole genome shotgun (WGS) entry which is preliminary data.</text>
</comment>
<dbReference type="OrthoDB" id="1753727at2"/>
<dbReference type="Gene3D" id="2.40.10.270">
    <property type="entry name" value="Bacteriophage SPP1 head-tail adaptor protein"/>
    <property type="match status" value="1"/>
</dbReference>
<dbReference type="RefSeq" id="WP_155034396.1">
    <property type="nucleotide sequence ID" value="NZ_JBHTIG010000060.1"/>
</dbReference>
<accession>A0A7K1GHL2</accession>
<sequence>MAVRKPYIGQMDRKIKILKVVNSKDRVGQEKSIIEVYSEPWAKLHSDFGSEDIDMAVMSSVSRVYVIRWRSDIERDGFKMLIEDCGVRYNVVSVSQLGRRSHLILKCVNEQ</sequence>
<reference evidence="1 2" key="1">
    <citation type="journal article" date="2006" name="Int. J. Syst. Evol. Microbiol.">
        <title>Myroides pelagicus sp. nov., isolated from seawater in Thailand.</title>
        <authorList>
            <person name="Yoon J."/>
            <person name="Maneerat S."/>
            <person name="Kawai F."/>
            <person name="Yokota A."/>
        </authorList>
    </citation>
    <scope>NUCLEOTIDE SEQUENCE [LARGE SCALE GENOMIC DNA]</scope>
    <source>
        <strain evidence="1 2">SM1T</strain>
    </source>
</reference>
<keyword evidence="2" id="KW-1185">Reference proteome</keyword>
<gene>
    <name evidence="1" type="ORF">GJV77_00500</name>
</gene>
<organism evidence="1 2">
    <name type="scientific">Myroides pelagicus</name>
    <dbReference type="NCBI Taxonomy" id="270914"/>
    <lineage>
        <taxon>Bacteria</taxon>
        <taxon>Pseudomonadati</taxon>
        <taxon>Bacteroidota</taxon>
        <taxon>Flavobacteriia</taxon>
        <taxon>Flavobacteriales</taxon>
        <taxon>Flavobacteriaceae</taxon>
        <taxon>Myroides</taxon>
    </lineage>
</organism>
<dbReference type="InterPro" id="IPR038666">
    <property type="entry name" value="SSP1_head-tail_sf"/>
</dbReference>
<dbReference type="Pfam" id="PF05521">
    <property type="entry name" value="Phage_HCP"/>
    <property type="match status" value="1"/>
</dbReference>
<dbReference type="AlphaFoldDB" id="A0A7K1GHL2"/>